<dbReference type="EMBL" id="VITT01000030">
    <property type="protein sequence ID" value="TWB48240.1"/>
    <property type="molecule type" value="Genomic_DNA"/>
</dbReference>
<evidence type="ECO:0000313" key="3">
    <source>
        <dbReference type="Proteomes" id="UP000318050"/>
    </source>
</evidence>
<proteinExistence type="predicted"/>
<keyword evidence="1" id="KW-0812">Transmembrane</keyword>
<evidence type="ECO:0000256" key="1">
    <source>
        <dbReference type="SAM" id="Phobius"/>
    </source>
</evidence>
<accession>A0A560HTA3</accession>
<reference evidence="2 3" key="1">
    <citation type="submission" date="2019-06" db="EMBL/GenBank/DDBJ databases">
        <title>Genomic Encyclopedia of Type Strains, Phase IV (KMG-V): Genome sequencing to study the core and pangenomes of soil and plant-associated prokaryotes.</title>
        <authorList>
            <person name="Whitman W."/>
        </authorList>
    </citation>
    <scope>NUCLEOTIDE SEQUENCE [LARGE SCALE GENOMIC DNA]</scope>
    <source>
        <strain evidence="2 3">BR 11140</strain>
    </source>
</reference>
<keyword evidence="1" id="KW-1133">Transmembrane helix</keyword>
<protein>
    <submittedName>
        <fullName evidence="2">Uncharacterized protein</fullName>
    </submittedName>
</protein>
<comment type="caution">
    <text evidence="2">The sequence shown here is derived from an EMBL/GenBank/DDBJ whole genome shotgun (WGS) entry which is preliminary data.</text>
</comment>
<organism evidence="2 3">
    <name type="scientific">Nitrospirillum amazonense</name>
    <dbReference type="NCBI Taxonomy" id="28077"/>
    <lineage>
        <taxon>Bacteria</taxon>
        <taxon>Pseudomonadati</taxon>
        <taxon>Pseudomonadota</taxon>
        <taxon>Alphaproteobacteria</taxon>
        <taxon>Rhodospirillales</taxon>
        <taxon>Azospirillaceae</taxon>
        <taxon>Nitrospirillum</taxon>
    </lineage>
</organism>
<feature type="transmembrane region" description="Helical" evidence="1">
    <location>
        <begin position="20"/>
        <end position="41"/>
    </location>
</feature>
<evidence type="ECO:0000313" key="2">
    <source>
        <dbReference type="EMBL" id="TWB48240.1"/>
    </source>
</evidence>
<dbReference type="Proteomes" id="UP000318050">
    <property type="component" value="Unassembled WGS sequence"/>
</dbReference>
<dbReference type="AlphaFoldDB" id="A0A560HTA3"/>
<name>A0A560HTA3_9PROT</name>
<gene>
    <name evidence="2" type="ORF">FBZ92_13024</name>
</gene>
<keyword evidence="1" id="KW-0472">Membrane</keyword>
<sequence>MLWVTVAVGMVPIVGMMVYAHASGLVAGVAMVVWFFVAILLPRFWWPLGIPETGAPPATEAHDISSTGLRD</sequence>